<sequence length="106" mass="12463">KGKKYHWAPWETLSYPYKEGGIGVRELSNVCISLQYKQWWNFRTKRSLWGGKQVSVWKYMMRNKHLMKAHIKWKIHLEAVTTFGGMTGWAMGLKQTTELTILGLTT</sequence>
<name>A0A9J5W6D3_SOLCO</name>
<comment type="caution">
    <text evidence="1">The sequence shown here is derived from an EMBL/GenBank/DDBJ whole genome shotgun (WGS) entry which is preliminary data.</text>
</comment>
<accession>A0A9J5W6D3</accession>
<dbReference type="AlphaFoldDB" id="A0A9J5W6D3"/>
<dbReference type="OrthoDB" id="913113at2759"/>
<protein>
    <submittedName>
        <fullName evidence="1">Uncharacterized protein</fullName>
    </submittedName>
</protein>
<dbReference type="Proteomes" id="UP000824120">
    <property type="component" value="Chromosome 12"/>
</dbReference>
<feature type="non-terminal residue" evidence="1">
    <location>
        <position position="106"/>
    </location>
</feature>
<dbReference type="EMBL" id="JACXVP010000012">
    <property type="protein sequence ID" value="KAG5570788.1"/>
    <property type="molecule type" value="Genomic_DNA"/>
</dbReference>
<evidence type="ECO:0000313" key="1">
    <source>
        <dbReference type="EMBL" id="KAG5570788.1"/>
    </source>
</evidence>
<organism evidence="1 2">
    <name type="scientific">Solanum commersonii</name>
    <name type="common">Commerson's wild potato</name>
    <name type="synonym">Commerson's nightshade</name>
    <dbReference type="NCBI Taxonomy" id="4109"/>
    <lineage>
        <taxon>Eukaryota</taxon>
        <taxon>Viridiplantae</taxon>
        <taxon>Streptophyta</taxon>
        <taxon>Embryophyta</taxon>
        <taxon>Tracheophyta</taxon>
        <taxon>Spermatophyta</taxon>
        <taxon>Magnoliopsida</taxon>
        <taxon>eudicotyledons</taxon>
        <taxon>Gunneridae</taxon>
        <taxon>Pentapetalae</taxon>
        <taxon>asterids</taxon>
        <taxon>lamiids</taxon>
        <taxon>Solanales</taxon>
        <taxon>Solanaceae</taxon>
        <taxon>Solanoideae</taxon>
        <taxon>Solaneae</taxon>
        <taxon>Solanum</taxon>
    </lineage>
</organism>
<keyword evidence="2" id="KW-1185">Reference proteome</keyword>
<evidence type="ECO:0000313" key="2">
    <source>
        <dbReference type="Proteomes" id="UP000824120"/>
    </source>
</evidence>
<gene>
    <name evidence="1" type="ORF">H5410_060554</name>
</gene>
<proteinExistence type="predicted"/>
<reference evidence="1 2" key="1">
    <citation type="submission" date="2020-09" db="EMBL/GenBank/DDBJ databases">
        <title>De no assembly of potato wild relative species, Solanum commersonii.</title>
        <authorList>
            <person name="Cho K."/>
        </authorList>
    </citation>
    <scope>NUCLEOTIDE SEQUENCE [LARGE SCALE GENOMIC DNA]</scope>
    <source>
        <strain evidence="1">LZ3.2</strain>
        <tissue evidence="1">Leaf</tissue>
    </source>
</reference>